<sequence length="249" mass="28465">MELSTTPKVEPDQVRCAIRFRSGEWRATIFRDLVVNEIRRAGHTASVLDIGCGHGFDGDKELQDQIGREACQFIGVEPDPDIEVNGRFGVVHRHILEESPIRAESIDVAYATMVLEHLSRPAVFFDTVERILRPGGVFWGFTVDRRHYFCAGSRFLESIQLKDAYLNWFGGRRGVERYENYPTYYRCNSPSQLAGLTRKFSSVSVFSLSRPGQIQSYVPRPFRPLINVLDWITDLCELPGHVLVLRCQK</sequence>
<dbReference type="Gene3D" id="3.40.50.150">
    <property type="entry name" value="Vaccinia Virus protein VP39"/>
    <property type="match status" value="1"/>
</dbReference>
<protein>
    <submittedName>
        <fullName evidence="1">Uncharacterized protein</fullName>
    </submittedName>
</protein>
<dbReference type="InterPro" id="IPR029063">
    <property type="entry name" value="SAM-dependent_MTases_sf"/>
</dbReference>
<dbReference type="CDD" id="cd02440">
    <property type="entry name" value="AdoMet_MTases"/>
    <property type="match status" value="1"/>
</dbReference>
<proteinExistence type="predicted"/>
<dbReference type="KEGG" id="llh:I41_25390"/>
<evidence type="ECO:0000313" key="1">
    <source>
        <dbReference type="EMBL" id="QDT73350.1"/>
    </source>
</evidence>
<dbReference type="RefSeq" id="WP_145432952.1">
    <property type="nucleotide sequence ID" value="NZ_CP036339.1"/>
</dbReference>
<name>A0A517TYA2_9BACT</name>
<dbReference type="OrthoDB" id="270495at2"/>
<reference evidence="1 2" key="1">
    <citation type="submission" date="2019-02" db="EMBL/GenBank/DDBJ databases">
        <title>Deep-cultivation of Planctomycetes and their phenomic and genomic characterization uncovers novel biology.</title>
        <authorList>
            <person name="Wiegand S."/>
            <person name="Jogler M."/>
            <person name="Boedeker C."/>
            <person name="Pinto D."/>
            <person name="Vollmers J."/>
            <person name="Rivas-Marin E."/>
            <person name="Kohn T."/>
            <person name="Peeters S.H."/>
            <person name="Heuer A."/>
            <person name="Rast P."/>
            <person name="Oberbeckmann S."/>
            <person name="Bunk B."/>
            <person name="Jeske O."/>
            <person name="Meyerdierks A."/>
            <person name="Storesund J.E."/>
            <person name="Kallscheuer N."/>
            <person name="Luecker S."/>
            <person name="Lage O.M."/>
            <person name="Pohl T."/>
            <person name="Merkel B.J."/>
            <person name="Hornburger P."/>
            <person name="Mueller R.-W."/>
            <person name="Bruemmer F."/>
            <person name="Labrenz M."/>
            <person name="Spormann A.M."/>
            <person name="Op den Camp H."/>
            <person name="Overmann J."/>
            <person name="Amann R."/>
            <person name="Jetten M.S.M."/>
            <person name="Mascher T."/>
            <person name="Medema M.H."/>
            <person name="Devos D.P."/>
            <person name="Kaster A.-K."/>
            <person name="Ovreas L."/>
            <person name="Rohde M."/>
            <person name="Galperin M.Y."/>
            <person name="Jogler C."/>
        </authorList>
    </citation>
    <scope>NUCLEOTIDE SEQUENCE [LARGE SCALE GENOMIC DNA]</scope>
    <source>
        <strain evidence="1 2">I41</strain>
    </source>
</reference>
<dbReference type="Proteomes" id="UP000317909">
    <property type="component" value="Chromosome"/>
</dbReference>
<dbReference type="AlphaFoldDB" id="A0A517TYA2"/>
<dbReference type="EMBL" id="CP036339">
    <property type="protein sequence ID" value="QDT73350.1"/>
    <property type="molecule type" value="Genomic_DNA"/>
</dbReference>
<accession>A0A517TYA2</accession>
<keyword evidence="2" id="KW-1185">Reference proteome</keyword>
<dbReference type="SUPFAM" id="SSF53335">
    <property type="entry name" value="S-adenosyl-L-methionine-dependent methyltransferases"/>
    <property type="match status" value="1"/>
</dbReference>
<gene>
    <name evidence="1" type="ORF">I41_25390</name>
</gene>
<evidence type="ECO:0000313" key="2">
    <source>
        <dbReference type="Proteomes" id="UP000317909"/>
    </source>
</evidence>
<dbReference type="Pfam" id="PF13489">
    <property type="entry name" value="Methyltransf_23"/>
    <property type="match status" value="1"/>
</dbReference>
<organism evidence="1 2">
    <name type="scientific">Lacipirellula limnantheis</name>
    <dbReference type="NCBI Taxonomy" id="2528024"/>
    <lineage>
        <taxon>Bacteria</taxon>
        <taxon>Pseudomonadati</taxon>
        <taxon>Planctomycetota</taxon>
        <taxon>Planctomycetia</taxon>
        <taxon>Pirellulales</taxon>
        <taxon>Lacipirellulaceae</taxon>
        <taxon>Lacipirellula</taxon>
    </lineage>
</organism>